<dbReference type="Proteomes" id="UP001366166">
    <property type="component" value="Chromosome"/>
</dbReference>
<dbReference type="InterPro" id="IPR011051">
    <property type="entry name" value="RmlC_Cupin_sf"/>
</dbReference>
<evidence type="ECO:0000313" key="1">
    <source>
        <dbReference type="EMBL" id="BEQ15641.1"/>
    </source>
</evidence>
<evidence type="ECO:0000313" key="2">
    <source>
        <dbReference type="Proteomes" id="UP001366166"/>
    </source>
</evidence>
<gene>
    <name evidence="1" type="ORF">FAK_27070</name>
</gene>
<reference evidence="2" key="1">
    <citation type="journal article" date="2023" name="Arch. Microbiol.">
        <title>Desulfoferula mesophilus gen. nov. sp. nov., a mesophilic sulfate-reducing bacterium isolated from a brackish lake sediment.</title>
        <authorList>
            <person name="Watanabe T."/>
            <person name="Yabe T."/>
            <person name="Tsuji J.M."/>
            <person name="Fukui M."/>
        </authorList>
    </citation>
    <scope>NUCLEOTIDE SEQUENCE [LARGE SCALE GENOMIC DNA]</scope>
    <source>
        <strain evidence="2">12FAK</strain>
    </source>
</reference>
<accession>A0AAU9EP41</accession>
<evidence type="ECO:0008006" key="3">
    <source>
        <dbReference type="Google" id="ProtNLM"/>
    </source>
</evidence>
<dbReference type="EMBL" id="AP028679">
    <property type="protein sequence ID" value="BEQ15641.1"/>
    <property type="molecule type" value="Genomic_DNA"/>
</dbReference>
<proteinExistence type="predicted"/>
<organism evidence="1 2">
    <name type="scientific">Desulfoferula mesophila</name>
    <dbReference type="NCBI Taxonomy" id="3058419"/>
    <lineage>
        <taxon>Bacteria</taxon>
        <taxon>Pseudomonadati</taxon>
        <taxon>Thermodesulfobacteriota</taxon>
        <taxon>Desulfarculia</taxon>
        <taxon>Desulfarculales</taxon>
        <taxon>Desulfarculaceae</taxon>
        <taxon>Desulfoferula</taxon>
    </lineage>
</organism>
<dbReference type="AlphaFoldDB" id="A0AAU9EP41"/>
<dbReference type="KEGG" id="dmp:FAK_27070"/>
<keyword evidence="2" id="KW-1185">Reference proteome</keyword>
<dbReference type="RefSeq" id="WP_338600311.1">
    <property type="nucleotide sequence ID" value="NZ_AP028679.1"/>
</dbReference>
<sequence length="119" mass="12893">MKEVYDLEGRVRREGGETILGLKDLDTHACYLIYGVLDPGGPARILKPGDGHEEIILATGGTIRLKGGGNEVLLRPGQAVYLKGVETWEAYCEGEYEARYVAAGGHTPGREHGHGEHSH</sequence>
<protein>
    <recommendedName>
        <fullName evidence="3">(S)-ureidoglycine aminohydrolase cupin domain-containing protein</fullName>
    </recommendedName>
</protein>
<name>A0AAU9EP41_9BACT</name>
<dbReference type="SUPFAM" id="SSF51182">
    <property type="entry name" value="RmlC-like cupins"/>
    <property type="match status" value="1"/>
</dbReference>